<sequence length="290" mass="33622">MAFYTPLRYPGGKGKLAPFIQDIYTANNLSDGTYVEPYAGGAAVALKLLLEGYAWNIVINDIDKRVFAFWWCALNNTDGLCQKIRDCRVDMETWHKQKEIYTNFENYSIEELGFATFFLNRTNRSGILCGGVIGGKNQTGNFKIDARFNKNNLISRIQLIAKYKCRIKLYNKDALQLMQELSPTFDDKTLVYFDPPYYAKGKMLYQNFYTPEDHRALAQFIKSSSHPWIVTYDNIEEIKDLYDGENSVEFDISYYANMERPRGKEIMFFSNINIPCQPYTRKADLTRIAI</sequence>
<dbReference type="AlphaFoldDB" id="A0A1G7QDZ1"/>
<evidence type="ECO:0000256" key="4">
    <source>
        <dbReference type="ARBA" id="ARBA00022679"/>
    </source>
</evidence>
<protein>
    <recommendedName>
        <fullName evidence="2">site-specific DNA-methyltransferase (adenine-specific)</fullName>
        <ecNumber evidence="2">2.1.1.72</ecNumber>
    </recommendedName>
</protein>
<dbReference type="Gene3D" id="3.40.50.150">
    <property type="entry name" value="Vaccinia Virus protein VP39"/>
    <property type="match status" value="1"/>
</dbReference>
<dbReference type="GO" id="GO:0006298">
    <property type="term" value="P:mismatch repair"/>
    <property type="evidence" value="ECO:0007669"/>
    <property type="project" value="TreeGrafter"/>
</dbReference>
<accession>A0A1G7QDZ1</accession>
<reference evidence="8" key="1">
    <citation type="submission" date="2016-10" db="EMBL/GenBank/DDBJ databases">
        <authorList>
            <person name="Varghese N."/>
            <person name="Submissions S."/>
        </authorList>
    </citation>
    <scope>NUCLEOTIDE SEQUENCE [LARGE SCALE GENOMIC DNA]</scope>
    <source>
        <strain evidence="8">KHC7</strain>
    </source>
</reference>
<keyword evidence="4" id="KW-0808">Transferase</keyword>
<evidence type="ECO:0000256" key="3">
    <source>
        <dbReference type="ARBA" id="ARBA00022603"/>
    </source>
</evidence>
<dbReference type="InterPro" id="IPR012263">
    <property type="entry name" value="M_m6A_EcoRV"/>
</dbReference>
<evidence type="ECO:0000313" key="7">
    <source>
        <dbReference type="EMBL" id="SDF96753.1"/>
    </source>
</evidence>
<dbReference type="Gene3D" id="1.10.1020.10">
    <property type="entry name" value="Adenine-specific Methyltransferase, Domain 2"/>
    <property type="match status" value="1"/>
</dbReference>
<gene>
    <name evidence="7" type="ORF">SAMN05192586_1219</name>
</gene>
<keyword evidence="3 7" id="KW-0489">Methyltransferase</keyword>
<dbReference type="GO" id="GO:0009007">
    <property type="term" value="F:site-specific DNA-methyltransferase (adenine-specific) activity"/>
    <property type="evidence" value="ECO:0007669"/>
    <property type="project" value="UniProtKB-EC"/>
</dbReference>
<comment type="similarity">
    <text evidence="1">Belongs to the N(4)/N(6)-methyltransferase family.</text>
</comment>
<organism evidence="7 8">
    <name type="scientific">Desulfovibrio legallii</name>
    <dbReference type="NCBI Taxonomy" id="571438"/>
    <lineage>
        <taxon>Bacteria</taxon>
        <taxon>Pseudomonadati</taxon>
        <taxon>Thermodesulfobacteriota</taxon>
        <taxon>Desulfovibrionia</taxon>
        <taxon>Desulfovibrionales</taxon>
        <taxon>Desulfovibrionaceae</taxon>
        <taxon>Desulfovibrio</taxon>
    </lineage>
</organism>
<dbReference type="GO" id="GO:0032259">
    <property type="term" value="P:methylation"/>
    <property type="evidence" value="ECO:0007669"/>
    <property type="project" value="UniProtKB-KW"/>
</dbReference>
<dbReference type="STRING" id="571438.SAMN05192586_1219"/>
<evidence type="ECO:0000313" key="8">
    <source>
        <dbReference type="Proteomes" id="UP000199355"/>
    </source>
</evidence>
<dbReference type="GO" id="GO:0043565">
    <property type="term" value="F:sequence-specific DNA binding"/>
    <property type="evidence" value="ECO:0007669"/>
    <property type="project" value="TreeGrafter"/>
</dbReference>
<dbReference type="PANTHER" id="PTHR30481:SF2">
    <property type="entry name" value="SITE-SPECIFIC DNA-METHYLTRANSFERASE (ADENINE-SPECIFIC)"/>
    <property type="match status" value="1"/>
</dbReference>
<dbReference type="InterPro" id="IPR012327">
    <property type="entry name" value="MeTrfase_D12"/>
</dbReference>
<keyword evidence="8" id="KW-1185">Reference proteome</keyword>
<dbReference type="Proteomes" id="UP000199355">
    <property type="component" value="Unassembled WGS sequence"/>
</dbReference>
<dbReference type="PRINTS" id="PR00505">
    <property type="entry name" value="D12N6MTFRASE"/>
</dbReference>
<dbReference type="SUPFAM" id="SSF53335">
    <property type="entry name" value="S-adenosyl-L-methionine-dependent methyltransferases"/>
    <property type="match status" value="1"/>
</dbReference>
<dbReference type="Pfam" id="PF02086">
    <property type="entry name" value="MethyltransfD12"/>
    <property type="match status" value="1"/>
</dbReference>
<comment type="catalytic activity">
    <reaction evidence="6">
        <text>a 2'-deoxyadenosine in DNA + S-adenosyl-L-methionine = an N(6)-methyl-2'-deoxyadenosine in DNA + S-adenosyl-L-homocysteine + H(+)</text>
        <dbReference type="Rhea" id="RHEA:15197"/>
        <dbReference type="Rhea" id="RHEA-COMP:12418"/>
        <dbReference type="Rhea" id="RHEA-COMP:12419"/>
        <dbReference type="ChEBI" id="CHEBI:15378"/>
        <dbReference type="ChEBI" id="CHEBI:57856"/>
        <dbReference type="ChEBI" id="CHEBI:59789"/>
        <dbReference type="ChEBI" id="CHEBI:90615"/>
        <dbReference type="ChEBI" id="CHEBI:90616"/>
        <dbReference type="EC" id="2.1.1.72"/>
    </reaction>
</comment>
<proteinExistence type="inferred from homology"/>
<dbReference type="InterPro" id="IPR029063">
    <property type="entry name" value="SAM-dependent_MTases_sf"/>
</dbReference>
<dbReference type="PIRSF" id="PIRSF000398">
    <property type="entry name" value="M_m6A_EcoRV"/>
    <property type="match status" value="1"/>
</dbReference>
<dbReference type="EC" id="2.1.1.72" evidence="2"/>
<keyword evidence="5" id="KW-0949">S-adenosyl-L-methionine</keyword>
<evidence type="ECO:0000256" key="1">
    <source>
        <dbReference type="ARBA" id="ARBA00006594"/>
    </source>
</evidence>
<evidence type="ECO:0000256" key="6">
    <source>
        <dbReference type="ARBA" id="ARBA00047942"/>
    </source>
</evidence>
<evidence type="ECO:0000256" key="5">
    <source>
        <dbReference type="ARBA" id="ARBA00022691"/>
    </source>
</evidence>
<dbReference type="GO" id="GO:1904047">
    <property type="term" value="F:S-adenosyl-L-methionine binding"/>
    <property type="evidence" value="ECO:0007669"/>
    <property type="project" value="TreeGrafter"/>
</dbReference>
<dbReference type="GO" id="GO:0009307">
    <property type="term" value="P:DNA restriction-modification system"/>
    <property type="evidence" value="ECO:0007669"/>
    <property type="project" value="InterPro"/>
</dbReference>
<name>A0A1G7QDZ1_9BACT</name>
<dbReference type="InterPro" id="IPR023095">
    <property type="entry name" value="Ade_MeTrfase_dom_2"/>
</dbReference>
<dbReference type="RefSeq" id="WP_092155030.1">
    <property type="nucleotide sequence ID" value="NZ_FNBX01000021.1"/>
</dbReference>
<dbReference type="OrthoDB" id="9805629at2"/>
<dbReference type="PANTHER" id="PTHR30481">
    <property type="entry name" value="DNA ADENINE METHYLASE"/>
    <property type="match status" value="1"/>
</dbReference>
<evidence type="ECO:0000256" key="2">
    <source>
        <dbReference type="ARBA" id="ARBA00011900"/>
    </source>
</evidence>
<dbReference type="EMBL" id="FNBX01000021">
    <property type="protein sequence ID" value="SDF96753.1"/>
    <property type="molecule type" value="Genomic_DNA"/>
</dbReference>